<dbReference type="AlphaFoldDB" id="A0A9P4Q6X6"/>
<organism evidence="2 3">
    <name type="scientific">Polychaeton citri CBS 116435</name>
    <dbReference type="NCBI Taxonomy" id="1314669"/>
    <lineage>
        <taxon>Eukaryota</taxon>
        <taxon>Fungi</taxon>
        <taxon>Dikarya</taxon>
        <taxon>Ascomycota</taxon>
        <taxon>Pezizomycotina</taxon>
        <taxon>Dothideomycetes</taxon>
        <taxon>Dothideomycetidae</taxon>
        <taxon>Capnodiales</taxon>
        <taxon>Capnodiaceae</taxon>
        <taxon>Polychaeton</taxon>
    </lineage>
</organism>
<evidence type="ECO:0000256" key="1">
    <source>
        <dbReference type="SAM" id="MobiDB-lite"/>
    </source>
</evidence>
<feature type="region of interest" description="Disordered" evidence="1">
    <location>
        <begin position="1"/>
        <end position="63"/>
    </location>
</feature>
<reference evidence="2" key="1">
    <citation type="journal article" date="2020" name="Stud. Mycol.">
        <title>101 Dothideomycetes genomes: a test case for predicting lifestyles and emergence of pathogens.</title>
        <authorList>
            <person name="Haridas S."/>
            <person name="Albert R."/>
            <person name="Binder M."/>
            <person name="Bloem J."/>
            <person name="Labutti K."/>
            <person name="Salamov A."/>
            <person name="Andreopoulos B."/>
            <person name="Baker S."/>
            <person name="Barry K."/>
            <person name="Bills G."/>
            <person name="Bluhm B."/>
            <person name="Cannon C."/>
            <person name="Castanera R."/>
            <person name="Culley D."/>
            <person name="Daum C."/>
            <person name="Ezra D."/>
            <person name="Gonzalez J."/>
            <person name="Henrissat B."/>
            <person name="Kuo A."/>
            <person name="Liang C."/>
            <person name="Lipzen A."/>
            <person name="Lutzoni F."/>
            <person name="Magnuson J."/>
            <person name="Mondo S."/>
            <person name="Nolan M."/>
            <person name="Ohm R."/>
            <person name="Pangilinan J."/>
            <person name="Park H.-J."/>
            <person name="Ramirez L."/>
            <person name="Alfaro M."/>
            <person name="Sun H."/>
            <person name="Tritt A."/>
            <person name="Yoshinaga Y."/>
            <person name="Zwiers L.-H."/>
            <person name="Turgeon B."/>
            <person name="Goodwin S."/>
            <person name="Spatafora J."/>
            <person name="Crous P."/>
            <person name="Grigoriev I."/>
        </authorList>
    </citation>
    <scope>NUCLEOTIDE SEQUENCE</scope>
    <source>
        <strain evidence="2">CBS 116435</strain>
    </source>
</reference>
<feature type="region of interest" description="Disordered" evidence="1">
    <location>
        <begin position="505"/>
        <end position="524"/>
    </location>
</feature>
<feature type="compositionally biased region" description="Basic and acidic residues" evidence="1">
    <location>
        <begin position="36"/>
        <end position="47"/>
    </location>
</feature>
<sequence>MPSPAQDQATNYQTNLKMEDRHPVLGGSPSVPGFQHDGRLGFLEPRRPGPNAFSSAAQEEEAHRLRSNAFAQMKQKRRQEIEEAIRCRVSPPVGVHPAYRPREQVFERQCPPNPITASLPTVTERYSAVAPGSSEPHSFPPGAQNAIPTLRALIEQKAEDSRQGPSLARDDDRIHTFVTALKLDGEGSSSIVAMPPQIPSKRVTFQQLEQGLQSETRLARGAAKAWKNVRSFLTRSQSSLTTTQPSLSPSACNKIPTIPRKAAAFFGEVITADTPTRSSSGSRIRRLVSIRQSRTRRRSSTSNNQEINAVVKPKLFEAAATDSVAHIQENEMTSHLTRRTGAHDLVQPYSRLLSDQQRSHVASVSHGRGNGRKLITRLSQVTDVPLHHPRYKQRSLPPTPPPKDTPPGMRQLIDATYSASNEAQRRCAPAPRHLEIRDDGDCKSDFQSTVHRSGGISKTTRVVDQQKAASVHATPKFPTHDAGNSIDTNDVFQFAESLGLQGYGDHASNGSATNRRSGLIFEPNPPYRARREVQSIASLPTISAGVASGLCEQSTENTNNSERSQLTIEIMYPGLSHDPSFVNREAYQALDMPRDCEQDISTEAQEDSRSQVQQDHTSAQPDEHTDDDFDSPIIFATPHGREKTLSPASYEQHPSAVPSPLILQARSEFPPTVATSPQVPLNTNTIESREGFVRLGRSPQPAEIQLSVEETPTYPARDGRRQDMRQELGYEQNIVSNAPILLPPRSNRTNIDREPSRERATRAPEISPTRTSSPQSIAQQLQTMGLDSEGLSNLIRRIEELLNSTNFLNNTLRPTLTPNELAAQLRQLQDELRYFSSNDVEWGLRRWEARLRGIAQAEAEQHAELLERDLARAAGSPVQRNRRRLRDGGSLTLGNYTVSPGVTQQRQSDITEGSVNAYPHNPEASTRTYNAEHKELGHVSVFGAKDAPLKRMTAMTQSDSRPTTVREG</sequence>
<evidence type="ECO:0000313" key="2">
    <source>
        <dbReference type="EMBL" id="KAF2719556.1"/>
    </source>
</evidence>
<feature type="compositionally biased region" description="Polar residues" evidence="1">
    <location>
        <begin position="1"/>
        <end position="16"/>
    </location>
</feature>
<accession>A0A9P4Q6X6</accession>
<dbReference type="Proteomes" id="UP000799441">
    <property type="component" value="Unassembled WGS sequence"/>
</dbReference>
<feature type="compositionally biased region" description="Basic and acidic residues" evidence="1">
    <location>
        <begin position="750"/>
        <end position="762"/>
    </location>
</feature>
<evidence type="ECO:0000313" key="3">
    <source>
        <dbReference type="Proteomes" id="UP000799441"/>
    </source>
</evidence>
<protein>
    <submittedName>
        <fullName evidence="2">Uncharacterized protein</fullName>
    </submittedName>
</protein>
<feature type="region of interest" description="Disordered" evidence="1">
    <location>
        <begin position="600"/>
        <end position="635"/>
    </location>
</feature>
<name>A0A9P4Q6X6_9PEZI</name>
<feature type="region of interest" description="Disordered" evidence="1">
    <location>
        <begin position="384"/>
        <end position="408"/>
    </location>
</feature>
<proteinExistence type="predicted"/>
<feature type="region of interest" description="Disordered" evidence="1">
    <location>
        <begin position="739"/>
        <end position="776"/>
    </location>
</feature>
<feature type="compositionally biased region" description="Polar residues" evidence="1">
    <location>
        <begin position="610"/>
        <end position="620"/>
    </location>
</feature>
<feature type="region of interest" description="Disordered" evidence="1">
    <location>
        <begin position="885"/>
        <end position="907"/>
    </location>
</feature>
<comment type="caution">
    <text evidence="2">The sequence shown here is derived from an EMBL/GenBank/DDBJ whole genome shotgun (WGS) entry which is preliminary data.</text>
</comment>
<dbReference type="EMBL" id="MU003810">
    <property type="protein sequence ID" value="KAF2719556.1"/>
    <property type="molecule type" value="Genomic_DNA"/>
</dbReference>
<keyword evidence="3" id="KW-1185">Reference proteome</keyword>
<gene>
    <name evidence="2" type="ORF">K431DRAFT_295999</name>
</gene>
<feature type="compositionally biased region" description="Polar residues" evidence="1">
    <location>
        <begin position="892"/>
        <end position="907"/>
    </location>
</feature>